<feature type="compositionally biased region" description="Basic and acidic residues" evidence="2">
    <location>
        <begin position="70"/>
        <end position="82"/>
    </location>
</feature>
<feature type="region of interest" description="Disordered" evidence="2">
    <location>
        <begin position="955"/>
        <end position="975"/>
    </location>
</feature>
<gene>
    <name evidence="4" type="ORF">AKO1_003260</name>
</gene>
<comment type="caution">
    <text evidence="4">The sequence shown here is derived from an EMBL/GenBank/DDBJ whole genome shotgun (WGS) entry which is preliminary data.</text>
</comment>
<feature type="coiled-coil region" evidence="1">
    <location>
        <begin position="985"/>
        <end position="1026"/>
    </location>
</feature>
<dbReference type="PROSITE" id="PS50125">
    <property type="entry name" value="GUANYLATE_CYCLASE_2"/>
    <property type="match status" value="1"/>
</dbReference>
<feature type="region of interest" description="Disordered" evidence="2">
    <location>
        <begin position="1473"/>
        <end position="1499"/>
    </location>
</feature>
<proteinExistence type="predicted"/>
<feature type="compositionally biased region" description="Polar residues" evidence="2">
    <location>
        <begin position="143"/>
        <end position="160"/>
    </location>
</feature>
<dbReference type="SMART" id="SM00044">
    <property type="entry name" value="CYCc"/>
    <property type="match status" value="1"/>
</dbReference>
<evidence type="ECO:0000256" key="1">
    <source>
        <dbReference type="SAM" id="Coils"/>
    </source>
</evidence>
<dbReference type="InterPro" id="IPR050697">
    <property type="entry name" value="Adenylyl/Guanylyl_Cyclase_3/4"/>
</dbReference>
<feature type="compositionally biased region" description="Polar residues" evidence="2">
    <location>
        <begin position="1"/>
        <end position="21"/>
    </location>
</feature>
<feature type="compositionally biased region" description="Acidic residues" evidence="2">
    <location>
        <begin position="512"/>
        <end position="521"/>
    </location>
</feature>
<evidence type="ECO:0000313" key="5">
    <source>
        <dbReference type="Proteomes" id="UP001431209"/>
    </source>
</evidence>
<feature type="coiled-coil region" evidence="1">
    <location>
        <begin position="816"/>
        <end position="850"/>
    </location>
</feature>
<dbReference type="Proteomes" id="UP001431209">
    <property type="component" value="Unassembled WGS sequence"/>
</dbReference>
<dbReference type="PANTHER" id="PTHR43081">
    <property type="entry name" value="ADENYLATE CYCLASE, TERMINAL-DIFFERENTIATION SPECIFIC-RELATED"/>
    <property type="match status" value="1"/>
</dbReference>
<dbReference type="GO" id="GO:0009190">
    <property type="term" value="P:cyclic nucleotide biosynthetic process"/>
    <property type="evidence" value="ECO:0007669"/>
    <property type="project" value="InterPro"/>
</dbReference>
<dbReference type="GO" id="GO:0035556">
    <property type="term" value="P:intracellular signal transduction"/>
    <property type="evidence" value="ECO:0007669"/>
    <property type="project" value="InterPro"/>
</dbReference>
<feature type="region of interest" description="Disordered" evidence="2">
    <location>
        <begin position="475"/>
        <end position="538"/>
    </location>
</feature>
<feature type="compositionally biased region" description="Acidic residues" evidence="2">
    <location>
        <begin position="956"/>
        <end position="973"/>
    </location>
</feature>
<keyword evidence="1" id="KW-0175">Coiled coil</keyword>
<accession>A0AAW2Z7H6</accession>
<reference evidence="4 5" key="1">
    <citation type="submission" date="2024-03" db="EMBL/GenBank/DDBJ databases">
        <title>The Acrasis kona genome and developmental transcriptomes reveal deep origins of eukaryotic multicellular pathways.</title>
        <authorList>
            <person name="Sheikh S."/>
            <person name="Fu C.-J."/>
            <person name="Brown M.W."/>
            <person name="Baldauf S.L."/>
        </authorList>
    </citation>
    <scope>NUCLEOTIDE SEQUENCE [LARGE SCALE GENOMIC DNA]</scope>
    <source>
        <strain evidence="4 5">ATCC MYA-3509</strain>
    </source>
</reference>
<feature type="compositionally biased region" description="Polar residues" evidence="2">
    <location>
        <begin position="1125"/>
        <end position="1134"/>
    </location>
</feature>
<dbReference type="SUPFAM" id="SSF55073">
    <property type="entry name" value="Nucleotide cyclase"/>
    <property type="match status" value="1"/>
</dbReference>
<feature type="region of interest" description="Disordered" evidence="2">
    <location>
        <begin position="138"/>
        <end position="160"/>
    </location>
</feature>
<evidence type="ECO:0000256" key="2">
    <source>
        <dbReference type="SAM" id="MobiDB-lite"/>
    </source>
</evidence>
<dbReference type="InterPro" id="IPR001054">
    <property type="entry name" value="A/G_cyclase"/>
</dbReference>
<feature type="coiled-coil region" evidence="1">
    <location>
        <begin position="889"/>
        <end position="923"/>
    </location>
</feature>
<feature type="compositionally biased region" description="Basic and acidic residues" evidence="2">
    <location>
        <begin position="475"/>
        <end position="495"/>
    </location>
</feature>
<sequence>MSRKSYLNNSPPKTHKSSNSPPRGRIGIIQNQINKSRIESRDYDAELNKLDADEDNTFQRKIRNGVGREIPSRERYDPEKRASKLKQQANEDRLDAKRIQDKKQVDEQEQYDASRPPSAGIIDDDDILVTHEQIAIYDRPTYTPDSNDSSNEGSRTQSPSKRLIAYSNAMEPSADEKNIVDTAADLVRLNKQTELSREITTNNQIVQNALDQGLEGGDLLKIVDELSKTIKNSATPNTTLIQFRLQLVEEIRKQNVQQQLMRGQIQRRDVLLEEQREAYLKELMLLREELFKKNNDSAHEPTDYMLHSWVNRTRMAELQDEKERQLLMEQEADRQARLLAKKGMLNHRAMREEEEDRMSFNNLRSQTRKVSETLVTLKKLEMKRKKEIDALRRQQRETDRIRKRLLEREEAGREEAEKEKTERERLERLQQQLLNQQQQLMEMRDLQGTSKDQEERERLLAEKQLQIDAQRKQLEEQTRLHEERRKREDEEKKAFENQSHFNQQHDHNQESDQNDIEDQDERESNHHEEDGTSQNEFVPTIDGHKIEEENKQLNLLENQIFDFQGRFRHLHAQMDIIKKRLEFYSDNKNDFSQDLETSLGPEGEVALVFTDVQDSTRLWEMDLDSMRESIKIHNQVMRTNLKETFGFEVKTEGDAFMCAFSNVHNAIEFCMRTQLALIHAEWPESLLELDPARIEYDPHDDNLFLFRGLRVRMGVHIGTPMVEPDPITHRNDYFGPVVNRAARVESQAAGGQCVISSAVWEHIVDKIHDGFSVKLWTKFMGTVTLKGMDEPETIRMILPNSLRERKFIEVELGDDVDHKTSSLQDLKNRLESLQQEHTALEKERDDIQNAIHFKLKIKALEDTMYEKDNVIKFLKDKLDASKNYESHENMNLLNDIETVMQKYDDMKAEYENMRNNYDEVVKLFNKKVKNELDVFGSDLSRMSKEVKRKPTRNYGMDDEELDEIGGTGEEDPDMSVGEARARAFARRWRIEREDLRNKLNNREKTLSEKETQIEQLKIELKTTLSNNKTNRIRMMLKKDVPRSIIQERNSGSSPSLVVKSPGVFLDSSAETEFFNHSEDQQINQEPNPFVNEDEGVEVIGSDGMTYQNVLPRSALNTSHSKRNLSSRGSVLSKIQSEEDVQSRPESSKSSGRYSTLNYFQNRKSNGTITPNNNVAKLLAISEQTSREETMIATQPENNKTAALHVHLPNHQPFMYDNINVSNSGGMYDHGVYNGGDFGMNHLKPTMSIGTMSEVIAILQKAIKDAVKMGDKLKTFDWDLFVQGNRKQNVDDCNSTPTGGYLHRISTPSPNHFQQPINHQSLLDKRRILNKASLITLRDDVSNMNNTINNGKSTSKINDVTFTPESLRQWGMDAAARVMENHKKKQPPKPKLTKKQIMLMEAQKPLKQSYSRMLENYYKRQEIQHDHMMKLKSQSTLSDPTPYQEAANHWRRNTGAYINDWEPLGSPFRRLKRNQNVESSSPPPQQQRSYDDDHMPIRSSTSLSDYAHNKMAQSLQNPNVRLKRGNVNLAPMSYKDHLQESDSIDPTIRSASAPLFDDYRDFRKGDLNGLRSESPVTPGDVRVLPEINKSNQESPTFASRGEYSNMTREQRRNEILKMLYYDRNAEHYRGIVVNNNDTSKVNMIGGVIGTATSDYM</sequence>
<evidence type="ECO:0000259" key="3">
    <source>
        <dbReference type="PROSITE" id="PS50125"/>
    </source>
</evidence>
<dbReference type="CDD" id="cd07302">
    <property type="entry name" value="CHD"/>
    <property type="match status" value="1"/>
</dbReference>
<feature type="compositionally biased region" description="Basic and acidic residues" evidence="2">
    <location>
        <begin position="89"/>
        <end position="106"/>
    </location>
</feature>
<name>A0AAW2Z7H6_9EUKA</name>
<dbReference type="Gene3D" id="3.30.70.1230">
    <property type="entry name" value="Nucleotide cyclase"/>
    <property type="match status" value="1"/>
</dbReference>
<dbReference type="Pfam" id="PF00211">
    <property type="entry name" value="Guanylate_cyc"/>
    <property type="match status" value="1"/>
</dbReference>
<dbReference type="InterPro" id="IPR029787">
    <property type="entry name" value="Nucleotide_cyclase"/>
</dbReference>
<evidence type="ECO:0000313" key="4">
    <source>
        <dbReference type="EMBL" id="KAL0485762.1"/>
    </source>
</evidence>
<dbReference type="EMBL" id="JAOPGA020001164">
    <property type="protein sequence ID" value="KAL0485762.1"/>
    <property type="molecule type" value="Genomic_DNA"/>
</dbReference>
<organism evidence="4 5">
    <name type="scientific">Acrasis kona</name>
    <dbReference type="NCBI Taxonomy" id="1008807"/>
    <lineage>
        <taxon>Eukaryota</taxon>
        <taxon>Discoba</taxon>
        <taxon>Heterolobosea</taxon>
        <taxon>Tetramitia</taxon>
        <taxon>Eutetramitia</taxon>
        <taxon>Acrasidae</taxon>
        <taxon>Acrasis</taxon>
    </lineage>
</organism>
<feature type="domain" description="Guanylate cyclase" evidence="3">
    <location>
        <begin position="606"/>
        <end position="745"/>
    </location>
</feature>
<protein>
    <submittedName>
        <fullName evidence="4">Nucleotidyl cyclase</fullName>
    </submittedName>
</protein>
<dbReference type="PANTHER" id="PTHR43081:SF1">
    <property type="entry name" value="ADENYLATE CYCLASE, TERMINAL-DIFFERENTIATION SPECIFIC"/>
    <property type="match status" value="1"/>
</dbReference>
<feature type="region of interest" description="Disordered" evidence="2">
    <location>
        <begin position="62"/>
        <end position="125"/>
    </location>
</feature>
<feature type="region of interest" description="Disordered" evidence="2">
    <location>
        <begin position="1113"/>
        <end position="1153"/>
    </location>
</feature>
<feature type="region of interest" description="Disordered" evidence="2">
    <location>
        <begin position="1"/>
        <end position="33"/>
    </location>
</feature>
<keyword evidence="5" id="KW-1185">Reference proteome</keyword>